<comment type="cofactor">
    <cofactor evidence="1 12">
        <name>heme b</name>
        <dbReference type="ChEBI" id="CHEBI:60344"/>
    </cofactor>
</comment>
<dbReference type="SUPFAM" id="SSF56512">
    <property type="entry name" value="Nitric oxide (NO) synthase oxygenase domain"/>
    <property type="match status" value="1"/>
</dbReference>
<dbReference type="PANTHER" id="PTHR43410">
    <property type="entry name" value="NITRIC OXIDE SYNTHASE OXYGENASE"/>
    <property type="match status" value="1"/>
</dbReference>
<dbReference type="InterPro" id="IPR012144">
    <property type="entry name" value="NOS_euk"/>
</dbReference>
<feature type="domain" description="Flavodoxin-like" evidence="14">
    <location>
        <begin position="620"/>
        <end position="763"/>
    </location>
</feature>
<keyword evidence="9 12" id="KW-0112">Calmodulin-binding</keyword>
<dbReference type="PRINTS" id="PR00371">
    <property type="entry name" value="FPNCR"/>
</dbReference>
<proteinExistence type="inferred from homology"/>
<evidence type="ECO:0000256" key="9">
    <source>
        <dbReference type="ARBA" id="ARBA00022860"/>
    </source>
</evidence>
<accession>A0ABN8RUQ8</accession>
<keyword evidence="4" id="KW-0285">Flavoprotein</keyword>
<gene>
    <name evidence="16" type="ORF">PEVE_00014460</name>
</gene>
<feature type="region of interest" description="Disordered" evidence="13">
    <location>
        <begin position="1232"/>
        <end position="1254"/>
    </location>
</feature>
<dbReference type="EMBL" id="CALNXI010002091">
    <property type="protein sequence ID" value="CAH3182858.1"/>
    <property type="molecule type" value="Genomic_DNA"/>
</dbReference>
<evidence type="ECO:0000256" key="10">
    <source>
        <dbReference type="ARBA" id="ARBA00023002"/>
    </source>
</evidence>
<dbReference type="Proteomes" id="UP001159427">
    <property type="component" value="Unassembled WGS sequence"/>
</dbReference>
<dbReference type="InterPro" id="IPR001709">
    <property type="entry name" value="Flavoprot_Pyr_Nucl_cyt_Rdtase"/>
</dbReference>
<dbReference type="PANTHER" id="PTHR43410:SF1">
    <property type="entry name" value="NITRIC OXIDE SYNTHASE"/>
    <property type="match status" value="1"/>
</dbReference>
<evidence type="ECO:0000256" key="8">
    <source>
        <dbReference type="ARBA" id="ARBA00022857"/>
    </source>
</evidence>
<feature type="compositionally biased region" description="Basic and acidic residues" evidence="13">
    <location>
        <begin position="1234"/>
        <end position="1243"/>
    </location>
</feature>
<evidence type="ECO:0000259" key="15">
    <source>
        <dbReference type="PROSITE" id="PS51384"/>
    </source>
</evidence>
<dbReference type="InterPro" id="IPR044943">
    <property type="entry name" value="NOS_dom_1"/>
</dbReference>
<evidence type="ECO:0000256" key="1">
    <source>
        <dbReference type="ARBA" id="ARBA00001970"/>
    </source>
</evidence>
<dbReference type="SUPFAM" id="SSF52343">
    <property type="entry name" value="Ferredoxin reductase-like, C-terminal NADP-linked domain"/>
    <property type="match status" value="1"/>
</dbReference>
<dbReference type="Pfam" id="PF00667">
    <property type="entry name" value="FAD_binding_1"/>
    <property type="match status" value="1"/>
</dbReference>
<sequence length="1254" mass="142295">MFNHDVPGSNASKKVSEKWFQITATFFVTSGRGWRFAGIAAAMFAFTHPLPPILAEKLSSKLHIFMPEHGCEIKNEGHYPEDGIPAAPVGKLSEKSCYTKMDPTGVSSFIDAQRKVPFGDIEKEKAVEEPFNHKIQEKEICQMPLKCPFSGQIGEFKMRPQEPKHMRLRNWIEDSDSVDTLHQKALKPLHCTNGRCTGSVMFPYGGEIPKQRAYGIPRHKDEVKIHAQDFLEQYYSSINLSNSDDYQNRLVEVIKSIEETGSYEMTEKELIFATKTAWRNAPRCIGRIQWNNLQVFDARHVTTPEGMFEALKTHLEYATNGGNLRSAITIFPQRKEPNKDFRVWNSQLIKYAGYRQADGTVIGDPASVDFTEVFYLHTGRGRTQDFFRRGCTRLLPHFNTNKPHSFFSGRIPVVLENRRSSQRGGGGAHPLPPPPKPPTPCLISLNGRYFQQKSFRKLYMVLVLFWKRLYVSKFWDMSVVAKNIGLDTKSNASLWKDFAMVELNYAVMYSFQEAGVTLADHHSTSEAFIKHLKKEMKLRGGCPADWVWIVPPMSGSATSVFHQEMLNYALKPSYEYQTDPWKVYNFTGQTKRNISFKALCRGIRCAVSLMREILSKRKKATILFATETGRSEGFARNLAKLLSYTFDVKVCCMDDYKHGQLFQESLLFVVASTFGNGEPPENGTSFSDSLESMKKSADARALKNLRYSVFGLGSRLYSNFCAFGHFVDDHLRQLGAQPILPMGEGDELSGQEESFLEWARNAFKAACDSFGVKEEAANKVVSESLKNMATGWSPGHYRWVEDQRKAMDPCANLSKAYNKKVCPAKVISVSELQSKKSSRSTILVKLDIEGSRKQLAFEPGDHVAIFPANKDDLVQQLINVTHDKPDPNQPIRIEVAREDSGKQSRLKTWEPFHRFSPGCTLREALTRYLDITSIPTPQMLSYLARLATNPSEKERLEELGKGGRQYEDWAVSKECNMLETLQEFPSVQATADLLMTQLPALQPRFYSISSSLDVYGNEIHITAAVVEYYKRGGQGPLHQGVCSKWLQQLKPGDMVPCYIRHAQAFHLPLDGSVPVILVGNGTGIAPFRSFWQQRMFDINNKCPPTSAITGQRQWGDIRLFFGCRNPRHDDIYHDEIQNAVENKALTRVSTGYSRDKKKLKVNRLNPARVTGSIERRSRYVTLPCVSNFIDPIHFHLICKMLAKFLELNPKGPYQESIKTSNRYHEDIFGVAQRNKAEPKESRKQHNNSALCNVM</sequence>
<evidence type="ECO:0000256" key="13">
    <source>
        <dbReference type="SAM" id="MobiDB-lite"/>
    </source>
</evidence>
<evidence type="ECO:0000256" key="2">
    <source>
        <dbReference type="ARBA" id="ARBA00006267"/>
    </source>
</evidence>
<dbReference type="PROSITE" id="PS60001">
    <property type="entry name" value="NOS"/>
    <property type="match status" value="1"/>
</dbReference>
<evidence type="ECO:0000259" key="14">
    <source>
        <dbReference type="PROSITE" id="PS50902"/>
    </source>
</evidence>
<comment type="function">
    <text evidence="12">Produces nitric oxide (NO) which is a messenger molecule with diverse functions.</text>
</comment>
<comment type="catalytic activity">
    <reaction evidence="12">
        <text>2 L-arginine + 3 NADPH + 4 O2 + H(+) = 2 L-citrulline + 2 nitric oxide + 3 NADP(+) + 4 H2O</text>
        <dbReference type="Rhea" id="RHEA:19897"/>
        <dbReference type="ChEBI" id="CHEBI:15377"/>
        <dbReference type="ChEBI" id="CHEBI:15378"/>
        <dbReference type="ChEBI" id="CHEBI:15379"/>
        <dbReference type="ChEBI" id="CHEBI:16480"/>
        <dbReference type="ChEBI" id="CHEBI:32682"/>
        <dbReference type="ChEBI" id="CHEBI:57743"/>
        <dbReference type="ChEBI" id="CHEBI:57783"/>
        <dbReference type="ChEBI" id="CHEBI:58349"/>
        <dbReference type="EC" id="1.14.13.39"/>
    </reaction>
</comment>
<keyword evidence="6 12" id="KW-0479">Metal-binding</keyword>
<dbReference type="InterPro" id="IPR039261">
    <property type="entry name" value="FNR_nucleotide-bd"/>
</dbReference>
<dbReference type="PROSITE" id="PS50902">
    <property type="entry name" value="FLAVODOXIN_LIKE"/>
    <property type="match status" value="1"/>
</dbReference>
<evidence type="ECO:0000313" key="17">
    <source>
        <dbReference type="Proteomes" id="UP001159427"/>
    </source>
</evidence>
<dbReference type="PROSITE" id="PS51384">
    <property type="entry name" value="FAD_FR"/>
    <property type="match status" value="1"/>
</dbReference>
<dbReference type="InterPro" id="IPR004030">
    <property type="entry name" value="NOS_N"/>
</dbReference>
<keyword evidence="17" id="KW-1185">Reference proteome</keyword>
<evidence type="ECO:0000256" key="7">
    <source>
        <dbReference type="ARBA" id="ARBA00022827"/>
    </source>
</evidence>
<dbReference type="InterPro" id="IPR003097">
    <property type="entry name" value="CysJ-like_FAD-binding"/>
</dbReference>
<dbReference type="Pfam" id="PF00175">
    <property type="entry name" value="NAD_binding_1"/>
    <property type="match status" value="1"/>
</dbReference>
<dbReference type="Gene3D" id="2.40.30.10">
    <property type="entry name" value="Translation factors"/>
    <property type="match status" value="1"/>
</dbReference>
<dbReference type="EC" id="1.14.13.39" evidence="12"/>
<keyword evidence="5 12" id="KW-0288">FMN</keyword>
<dbReference type="InterPro" id="IPR017938">
    <property type="entry name" value="Riboflavin_synthase-like_b-brl"/>
</dbReference>
<evidence type="ECO:0000256" key="11">
    <source>
        <dbReference type="ARBA" id="ARBA00023004"/>
    </source>
</evidence>
<dbReference type="InterPro" id="IPR008254">
    <property type="entry name" value="Flavodoxin/NO_synth"/>
</dbReference>
<dbReference type="Gene3D" id="1.20.990.10">
    <property type="entry name" value="NADPH-cytochrome p450 Reductase, Chain A, domain 3"/>
    <property type="match status" value="1"/>
</dbReference>
<dbReference type="InterPro" id="IPR050607">
    <property type="entry name" value="NOS"/>
</dbReference>
<dbReference type="InterPro" id="IPR029039">
    <property type="entry name" value="Flavoprotein-like_sf"/>
</dbReference>
<evidence type="ECO:0000256" key="12">
    <source>
        <dbReference type="PIRNR" id="PIRNR000333"/>
    </source>
</evidence>
<keyword evidence="10 12" id="KW-0560">Oxidoreductase</keyword>
<dbReference type="SUPFAM" id="SSF63380">
    <property type="entry name" value="Riboflavin synthase domain-like"/>
    <property type="match status" value="1"/>
</dbReference>
<dbReference type="PRINTS" id="PR00369">
    <property type="entry name" value="FLAVODOXIN"/>
</dbReference>
<evidence type="ECO:0000256" key="5">
    <source>
        <dbReference type="ARBA" id="ARBA00022643"/>
    </source>
</evidence>
<dbReference type="SUPFAM" id="SSF52218">
    <property type="entry name" value="Flavoproteins"/>
    <property type="match status" value="1"/>
</dbReference>
<dbReference type="InterPro" id="IPR017927">
    <property type="entry name" value="FAD-bd_FR_type"/>
</dbReference>
<keyword evidence="8 12" id="KW-0521">NADP</keyword>
<keyword evidence="11 12" id="KW-0408">Iron</keyword>
<name>A0ABN8RUQ8_9CNID</name>
<evidence type="ECO:0000256" key="6">
    <source>
        <dbReference type="ARBA" id="ARBA00022723"/>
    </source>
</evidence>
<comment type="cofactor">
    <cofactor evidence="12">
        <name>FAD</name>
        <dbReference type="ChEBI" id="CHEBI:57692"/>
    </cofactor>
    <text evidence="12">Binds 1 FAD.</text>
</comment>
<comment type="caution">
    <text evidence="16">The sequence shown here is derived from an EMBL/GenBank/DDBJ whole genome shotgun (WGS) entry which is preliminary data.</text>
</comment>
<dbReference type="Gene3D" id="3.90.340.10">
    <property type="entry name" value="Nitric Oxide Synthase, Chain A, domain 1"/>
    <property type="match status" value="2"/>
</dbReference>
<dbReference type="Gene3D" id="3.40.50.360">
    <property type="match status" value="1"/>
</dbReference>
<evidence type="ECO:0000256" key="4">
    <source>
        <dbReference type="ARBA" id="ARBA00022630"/>
    </source>
</evidence>
<dbReference type="InterPro" id="IPR001094">
    <property type="entry name" value="Flavdoxin-like"/>
</dbReference>
<evidence type="ECO:0000313" key="16">
    <source>
        <dbReference type="EMBL" id="CAH3182858.1"/>
    </source>
</evidence>
<dbReference type="InterPro" id="IPR023173">
    <property type="entry name" value="NADPH_Cyt_P450_Rdtase_alpha"/>
</dbReference>
<comment type="similarity">
    <text evidence="2 12">Belongs to the NOS family.</text>
</comment>
<dbReference type="PIRSF" id="PIRSF000333">
    <property type="entry name" value="NOS"/>
    <property type="match status" value="1"/>
</dbReference>
<feature type="domain" description="FAD-binding FR-type" evidence="15">
    <location>
        <begin position="819"/>
        <end position="1068"/>
    </location>
</feature>
<dbReference type="Gene3D" id="3.40.50.80">
    <property type="entry name" value="Nucleotide-binding domain of ferredoxin-NADP reductase (FNR) module"/>
    <property type="match status" value="1"/>
</dbReference>
<keyword evidence="7 12" id="KW-0274">FAD</keyword>
<dbReference type="Pfam" id="PF00258">
    <property type="entry name" value="Flavodoxin_1"/>
    <property type="match status" value="1"/>
</dbReference>
<dbReference type="InterPro" id="IPR036119">
    <property type="entry name" value="NOS_N_sf"/>
</dbReference>
<evidence type="ECO:0000256" key="3">
    <source>
        <dbReference type="ARBA" id="ARBA00022617"/>
    </source>
</evidence>
<dbReference type="Pfam" id="PF02898">
    <property type="entry name" value="NO_synthase"/>
    <property type="match status" value="2"/>
</dbReference>
<comment type="cofactor">
    <cofactor evidence="12">
        <name>FMN</name>
        <dbReference type="ChEBI" id="CHEBI:58210"/>
    </cofactor>
    <text evidence="12">Binds 1 FMN.</text>
</comment>
<reference evidence="16 17" key="1">
    <citation type="submission" date="2022-05" db="EMBL/GenBank/DDBJ databases">
        <authorList>
            <consortium name="Genoscope - CEA"/>
            <person name="William W."/>
        </authorList>
    </citation>
    <scope>NUCLEOTIDE SEQUENCE [LARGE SCALE GENOMIC DNA]</scope>
</reference>
<protein>
    <recommendedName>
        <fullName evidence="12">Nitric oxide synthase</fullName>
        <ecNumber evidence="12">1.14.13.39</ecNumber>
    </recommendedName>
</protein>
<organism evidence="16 17">
    <name type="scientific">Porites evermanni</name>
    <dbReference type="NCBI Taxonomy" id="104178"/>
    <lineage>
        <taxon>Eukaryota</taxon>
        <taxon>Metazoa</taxon>
        <taxon>Cnidaria</taxon>
        <taxon>Anthozoa</taxon>
        <taxon>Hexacorallia</taxon>
        <taxon>Scleractinia</taxon>
        <taxon>Fungiina</taxon>
        <taxon>Poritidae</taxon>
        <taxon>Porites</taxon>
    </lineage>
</organism>
<keyword evidence="3 12" id="KW-0349">Heme</keyword>
<dbReference type="InterPro" id="IPR001433">
    <property type="entry name" value="OxRdtase_FAD/NAD-bd"/>
</dbReference>